<keyword evidence="4" id="KW-0238">DNA-binding</keyword>
<dbReference type="GO" id="GO:0003729">
    <property type="term" value="F:mRNA binding"/>
    <property type="evidence" value="ECO:0007669"/>
    <property type="project" value="TreeGrafter"/>
</dbReference>
<evidence type="ECO:0000256" key="1">
    <source>
        <dbReference type="ARBA" id="ARBA00022723"/>
    </source>
</evidence>
<feature type="domain" description="C3H1-type" evidence="7">
    <location>
        <begin position="482"/>
        <end position="510"/>
    </location>
</feature>
<reference evidence="8" key="1">
    <citation type="submission" date="2020-09" db="EMBL/GenBank/DDBJ databases">
        <title>Genome-Enabled Discovery of Anthraquinone Biosynthesis in Senna tora.</title>
        <authorList>
            <person name="Kang S.-H."/>
            <person name="Pandey R.P."/>
            <person name="Lee C.-M."/>
            <person name="Sim J.-S."/>
            <person name="Jeong J.-T."/>
            <person name="Choi B.-S."/>
            <person name="Jung M."/>
            <person name="Ginzburg D."/>
            <person name="Zhao K."/>
            <person name="Won S.Y."/>
            <person name="Oh T.-J."/>
            <person name="Yu Y."/>
            <person name="Kim N.-H."/>
            <person name="Lee O.R."/>
            <person name="Lee T.-H."/>
            <person name="Bashyal P."/>
            <person name="Kim T.-S."/>
            <person name="Lee W.-H."/>
            <person name="Kawkins C."/>
            <person name="Kim C.-K."/>
            <person name="Kim J.S."/>
            <person name="Ahn B.O."/>
            <person name="Rhee S.Y."/>
            <person name="Sohng J.K."/>
        </authorList>
    </citation>
    <scope>NUCLEOTIDE SEQUENCE</scope>
    <source>
        <tissue evidence="8">Leaf</tissue>
    </source>
</reference>
<dbReference type="SMART" id="SM00356">
    <property type="entry name" value="ZnF_C3H1"/>
    <property type="match status" value="5"/>
</dbReference>
<feature type="zinc finger region" description="C3H1-type" evidence="5">
    <location>
        <begin position="435"/>
        <end position="463"/>
    </location>
</feature>
<dbReference type="Pfam" id="PF00642">
    <property type="entry name" value="zf-CCCH"/>
    <property type="match status" value="5"/>
</dbReference>
<evidence type="ECO:0000313" key="9">
    <source>
        <dbReference type="Proteomes" id="UP000634136"/>
    </source>
</evidence>
<dbReference type="InterPro" id="IPR036855">
    <property type="entry name" value="Znf_CCCH_sf"/>
</dbReference>
<gene>
    <name evidence="8" type="ORF">G2W53_006696</name>
</gene>
<evidence type="ECO:0000256" key="5">
    <source>
        <dbReference type="PROSITE-ProRule" id="PRU00723"/>
    </source>
</evidence>
<feature type="compositionally biased region" description="Basic and acidic residues" evidence="6">
    <location>
        <begin position="61"/>
        <end position="70"/>
    </location>
</feature>
<evidence type="ECO:0000256" key="3">
    <source>
        <dbReference type="ARBA" id="ARBA00022833"/>
    </source>
</evidence>
<feature type="domain" description="C3H1-type" evidence="7">
    <location>
        <begin position="435"/>
        <end position="463"/>
    </location>
</feature>
<keyword evidence="2 5" id="KW-0863">Zinc-finger</keyword>
<comment type="caution">
    <text evidence="8">The sequence shown here is derived from an EMBL/GenBank/DDBJ whole genome shotgun (WGS) entry which is preliminary data.</text>
</comment>
<feature type="compositionally biased region" description="Acidic residues" evidence="6">
    <location>
        <begin position="71"/>
        <end position="81"/>
    </location>
</feature>
<feature type="compositionally biased region" description="Basic and acidic residues" evidence="6">
    <location>
        <begin position="83"/>
        <end position="97"/>
    </location>
</feature>
<protein>
    <submittedName>
        <fullName evidence="8">Zinc finger CCCH domain-containing protein 43</fullName>
    </submittedName>
</protein>
<dbReference type="GO" id="GO:0003677">
    <property type="term" value="F:DNA binding"/>
    <property type="evidence" value="ECO:0007669"/>
    <property type="project" value="UniProtKB-KW"/>
</dbReference>
<feature type="zinc finger region" description="C3H1-type" evidence="5">
    <location>
        <begin position="482"/>
        <end position="510"/>
    </location>
</feature>
<evidence type="ECO:0000256" key="4">
    <source>
        <dbReference type="ARBA" id="ARBA00023125"/>
    </source>
</evidence>
<dbReference type="Gene3D" id="4.10.1000.10">
    <property type="entry name" value="Zinc finger, CCCH-type"/>
    <property type="match status" value="3"/>
</dbReference>
<feature type="zinc finger region" description="C3H1-type" evidence="5">
    <location>
        <begin position="246"/>
        <end position="274"/>
    </location>
</feature>
<feature type="domain" description="C3H1-type" evidence="7">
    <location>
        <begin position="200"/>
        <end position="228"/>
    </location>
</feature>
<dbReference type="PANTHER" id="PTHR12506:SF20">
    <property type="entry name" value="ZINC FINGER CCCH DOMAIN-CONTAINING PROTEIN 67"/>
    <property type="match status" value="1"/>
</dbReference>
<keyword evidence="3 5" id="KW-0862">Zinc</keyword>
<dbReference type="InterPro" id="IPR050974">
    <property type="entry name" value="Plant_ZF_CCCH"/>
</dbReference>
<name>A0A835CDD2_9FABA</name>
<dbReference type="PANTHER" id="PTHR12506">
    <property type="entry name" value="PROTEIN PHOSPHATASE RELATED"/>
    <property type="match status" value="1"/>
</dbReference>
<feature type="domain" description="C3H1-type" evidence="7">
    <location>
        <begin position="153"/>
        <end position="181"/>
    </location>
</feature>
<feature type="zinc finger region" description="C3H1-type" evidence="5">
    <location>
        <begin position="153"/>
        <end position="181"/>
    </location>
</feature>
<proteinExistence type="predicted"/>
<evidence type="ECO:0000256" key="2">
    <source>
        <dbReference type="ARBA" id="ARBA00022771"/>
    </source>
</evidence>
<dbReference type="SUPFAM" id="SSF90229">
    <property type="entry name" value="CCCH zinc finger"/>
    <property type="match status" value="4"/>
</dbReference>
<sequence length="545" mass="60557">MRMESSESQSSAISNSNENLELGFRSAPSFPNSDHDTETSDLNHQAEADALHVEFPNKLVLNDKEGRGETDKEDFEFDGSEEVCNKADAEESDKGDGWSEDDGNWNENEDGDWNENVNDGDDDEIGRDFDVSGDEVERREERSNGRNHHYPLRPEADDCAFYLKTGTCKFGFYCKFNHPVRKKDQAGKEKAGERDESADRAGQTECKYYLTSGGCKFGKACKYNHTRGKCSASPILELNFLGLPIRLGEKECPYYMRTGSCKFGASCKFNHPDPTTVGGGDPSTGFGNGGPISLQSISQPSVPSWSSQRTLNETAAYVPMVLSPTQGVSPRSSEWNGYQFPPCNAINMTTVDAAGSKFFLKPVKFTFLLGRDGGENILFHLLLFDLSLFCKKAPLYLAERSMHPPPAYVMNNSAIETSIFMHHQKQMQVEEFPERPGEPECSYFLKTGDCKFKSSCKFHHPRNRITKVPPTCTLSDKGLPLRPDQNICTHYSRYGICKFGPACKFDHPINPSPSTMPAIDQQSSYSNSATVEVTGMAGNEGQVMQ</sequence>
<feature type="zinc finger region" description="C3H1-type" evidence="5">
    <location>
        <begin position="200"/>
        <end position="228"/>
    </location>
</feature>
<keyword evidence="9" id="KW-1185">Reference proteome</keyword>
<organism evidence="8 9">
    <name type="scientific">Senna tora</name>
    <dbReference type="NCBI Taxonomy" id="362788"/>
    <lineage>
        <taxon>Eukaryota</taxon>
        <taxon>Viridiplantae</taxon>
        <taxon>Streptophyta</taxon>
        <taxon>Embryophyta</taxon>
        <taxon>Tracheophyta</taxon>
        <taxon>Spermatophyta</taxon>
        <taxon>Magnoliopsida</taxon>
        <taxon>eudicotyledons</taxon>
        <taxon>Gunneridae</taxon>
        <taxon>Pentapetalae</taxon>
        <taxon>rosids</taxon>
        <taxon>fabids</taxon>
        <taxon>Fabales</taxon>
        <taxon>Fabaceae</taxon>
        <taxon>Caesalpinioideae</taxon>
        <taxon>Cassia clade</taxon>
        <taxon>Senna</taxon>
    </lineage>
</organism>
<feature type="compositionally biased region" description="Low complexity" evidence="6">
    <location>
        <begin position="1"/>
        <end position="19"/>
    </location>
</feature>
<dbReference type="InterPro" id="IPR000571">
    <property type="entry name" value="Znf_CCCH"/>
</dbReference>
<evidence type="ECO:0000259" key="7">
    <source>
        <dbReference type="PROSITE" id="PS50103"/>
    </source>
</evidence>
<dbReference type="EMBL" id="JAAIUW010000003">
    <property type="protein sequence ID" value="KAF7838214.1"/>
    <property type="molecule type" value="Genomic_DNA"/>
</dbReference>
<dbReference type="Gene3D" id="2.30.30.1190">
    <property type="match status" value="1"/>
</dbReference>
<feature type="domain" description="C3H1-type" evidence="7">
    <location>
        <begin position="246"/>
        <end position="274"/>
    </location>
</feature>
<dbReference type="GO" id="GO:0008270">
    <property type="term" value="F:zinc ion binding"/>
    <property type="evidence" value="ECO:0007669"/>
    <property type="project" value="UniProtKB-KW"/>
</dbReference>
<feature type="compositionally biased region" description="Basic and acidic residues" evidence="6">
    <location>
        <begin position="126"/>
        <end position="144"/>
    </location>
</feature>
<accession>A0A835CDD2</accession>
<evidence type="ECO:0000313" key="8">
    <source>
        <dbReference type="EMBL" id="KAF7838214.1"/>
    </source>
</evidence>
<dbReference type="Proteomes" id="UP000634136">
    <property type="component" value="Unassembled WGS sequence"/>
</dbReference>
<keyword evidence="1 5" id="KW-0479">Metal-binding</keyword>
<dbReference type="OrthoDB" id="411372at2759"/>
<feature type="region of interest" description="Disordered" evidence="6">
    <location>
        <begin position="1"/>
        <end position="150"/>
    </location>
</feature>
<dbReference type="PROSITE" id="PS50103">
    <property type="entry name" value="ZF_C3H1"/>
    <property type="match status" value="5"/>
</dbReference>
<feature type="compositionally biased region" description="Acidic residues" evidence="6">
    <location>
        <begin position="98"/>
        <end position="125"/>
    </location>
</feature>
<dbReference type="AlphaFoldDB" id="A0A835CDD2"/>
<evidence type="ECO:0000256" key="6">
    <source>
        <dbReference type="SAM" id="MobiDB-lite"/>
    </source>
</evidence>